<dbReference type="PANTHER" id="PTHR43798">
    <property type="entry name" value="MONOACYLGLYCEROL LIPASE"/>
    <property type="match status" value="1"/>
</dbReference>
<dbReference type="AlphaFoldDB" id="A0A1G6W9Q4"/>
<dbReference type="Gene3D" id="3.40.50.1820">
    <property type="entry name" value="alpha/beta hydrolase"/>
    <property type="match status" value="1"/>
</dbReference>
<gene>
    <name evidence="2" type="ORF">SAMN04488071_1006</name>
</gene>
<protein>
    <submittedName>
        <fullName evidence="2">Pimeloyl-ACP methyl ester carboxylesterase</fullName>
    </submittedName>
</protein>
<feature type="domain" description="AB hydrolase-1" evidence="1">
    <location>
        <begin position="36"/>
        <end position="224"/>
    </location>
</feature>
<dbReference type="Pfam" id="PF12697">
    <property type="entry name" value="Abhydrolase_6"/>
    <property type="match status" value="1"/>
</dbReference>
<name>A0A1G6W9Q4_9PROT</name>
<dbReference type="Proteomes" id="UP000183685">
    <property type="component" value="Unassembled WGS sequence"/>
</dbReference>
<dbReference type="EMBL" id="FNAK01000002">
    <property type="protein sequence ID" value="SDD61775.1"/>
    <property type="molecule type" value="Genomic_DNA"/>
</dbReference>
<dbReference type="RefSeq" id="WP_068305968.1">
    <property type="nucleotide sequence ID" value="NZ_FNAK01000002.1"/>
</dbReference>
<evidence type="ECO:0000313" key="3">
    <source>
        <dbReference type="Proteomes" id="UP000183685"/>
    </source>
</evidence>
<accession>A0A1G6W9Q4</accession>
<dbReference type="PRINTS" id="PR00111">
    <property type="entry name" value="ABHYDROLASE"/>
</dbReference>
<sequence length="232" mass="24746">MPPKTDALILLPALLCDSRLYQHVVDALALEVPTIVPEVWHANNLAELANSLLETLPARFALAGNSMGGYLALEMVRQAPERVTHLALIGTNAHADPAAAREKREQAIRLARAGKFETFFDGYFEAALYDGNRPNCGPVLRQMARDLGPEALINGQTAIMARRSSEDILEAISVPSMVICGREDAFASPEAHQSLAGAIPGASCHVIEGCGHLVPLEAPQQLAASLDALLAV</sequence>
<dbReference type="PANTHER" id="PTHR43798:SF29">
    <property type="entry name" value="AB HYDROLASE-1 DOMAIN-CONTAINING PROTEIN"/>
    <property type="match status" value="1"/>
</dbReference>
<dbReference type="OrthoDB" id="5491135at2"/>
<organism evidence="2 3">
    <name type="scientific">Kordiimonas lacus</name>
    <dbReference type="NCBI Taxonomy" id="637679"/>
    <lineage>
        <taxon>Bacteria</taxon>
        <taxon>Pseudomonadati</taxon>
        <taxon>Pseudomonadota</taxon>
        <taxon>Alphaproteobacteria</taxon>
        <taxon>Kordiimonadales</taxon>
        <taxon>Kordiimonadaceae</taxon>
        <taxon>Kordiimonas</taxon>
    </lineage>
</organism>
<proteinExistence type="predicted"/>
<reference evidence="2 3" key="1">
    <citation type="submission" date="2016-10" db="EMBL/GenBank/DDBJ databases">
        <authorList>
            <person name="de Groot N.N."/>
        </authorList>
    </citation>
    <scope>NUCLEOTIDE SEQUENCE [LARGE SCALE GENOMIC DNA]</scope>
    <source>
        <strain evidence="2 3">CGMCC 1.9109</strain>
    </source>
</reference>
<dbReference type="SUPFAM" id="SSF53474">
    <property type="entry name" value="alpha/beta-Hydrolases"/>
    <property type="match status" value="1"/>
</dbReference>
<evidence type="ECO:0000313" key="2">
    <source>
        <dbReference type="EMBL" id="SDD61775.1"/>
    </source>
</evidence>
<dbReference type="InterPro" id="IPR029058">
    <property type="entry name" value="AB_hydrolase_fold"/>
</dbReference>
<evidence type="ECO:0000259" key="1">
    <source>
        <dbReference type="Pfam" id="PF12697"/>
    </source>
</evidence>
<keyword evidence="3" id="KW-1185">Reference proteome</keyword>
<dbReference type="InterPro" id="IPR000073">
    <property type="entry name" value="AB_hydrolase_1"/>
</dbReference>
<dbReference type="STRING" id="637679.GCA_001550055_02721"/>
<dbReference type="InterPro" id="IPR050266">
    <property type="entry name" value="AB_hydrolase_sf"/>
</dbReference>